<keyword evidence="4" id="KW-0862">Zinc</keyword>
<name>A0ABQ7Q8H4_PLUXY</name>
<dbReference type="InterPro" id="IPR001258">
    <property type="entry name" value="NHL_repeat"/>
</dbReference>
<comment type="caution">
    <text evidence="10">The sequence shown here is derived from an EMBL/GenBank/DDBJ whole genome shotgun (WGS) entry which is preliminary data.</text>
</comment>
<dbReference type="PROSITE" id="PS51125">
    <property type="entry name" value="NHL"/>
    <property type="match status" value="3"/>
</dbReference>
<protein>
    <recommendedName>
        <fullName evidence="9">RING-type domain-containing protein</fullName>
    </recommendedName>
</protein>
<feature type="domain" description="RING-type" evidence="9">
    <location>
        <begin position="86"/>
        <end position="126"/>
    </location>
</feature>
<dbReference type="InterPro" id="IPR011042">
    <property type="entry name" value="6-blade_b-propeller_TolB-like"/>
</dbReference>
<dbReference type="InterPro" id="IPR050952">
    <property type="entry name" value="TRIM-NHL_E3_ligases"/>
</dbReference>
<dbReference type="InterPro" id="IPR013083">
    <property type="entry name" value="Znf_RING/FYVE/PHD"/>
</dbReference>
<evidence type="ECO:0000256" key="6">
    <source>
        <dbReference type="PROSITE-ProRule" id="PRU00504"/>
    </source>
</evidence>
<dbReference type="PROSITE" id="PS00518">
    <property type="entry name" value="ZF_RING_1"/>
    <property type="match status" value="1"/>
</dbReference>
<accession>A0ABQ7Q8H4</accession>
<dbReference type="InterPro" id="IPR001841">
    <property type="entry name" value="Znf_RING"/>
</dbReference>
<evidence type="ECO:0000256" key="5">
    <source>
        <dbReference type="PROSITE-ProRule" id="PRU00175"/>
    </source>
</evidence>
<evidence type="ECO:0000313" key="11">
    <source>
        <dbReference type="Proteomes" id="UP000823941"/>
    </source>
</evidence>
<evidence type="ECO:0000256" key="7">
    <source>
        <dbReference type="SAM" id="Coils"/>
    </source>
</evidence>
<dbReference type="Gene3D" id="2.120.10.30">
    <property type="entry name" value="TolB, C-terminal domain"/>
    <property type="match status" value="2"/>
</dbReference>
<dbReference type="InterPro" id="IPR018957">
    <property type="entry name" value="Znf_C3HC4_RING-type"/>
</dbReference>
<evidence type="ECO:0000256" key="2">
    <source>
        <dbReference type="ARBA" id="ARBA00022737"/>
    </source>
</evidence>
<evidence type="ECO:0000313" key="10">
    <source>
        <dbReference type="EMBL" id="KAG7301449.1"/>
    </source>
</evidence>
<dbReference type="PANTHER" id="PTHR24104:SF20">
    <property type="entry name" value="RING-TYPE DOMAIN-CONTAINING PROTEIN"/>
    <property type="match status" value="1"/>
</dbReference>
<dbReference type="Proteomes" id="UP000823941">
    <property type="component" value="Chromosome 19"/>
</dbReference>
<feature type="repeat" description="NHL" evidence="6">
    <location>
        <begin position="604"/>
        <end position="644"/>
    </location>
</feature>
<keyword evidence="1" id="KW-0479">Metal-binding</keyword>
<dbReference type="SMART" id="SM00184">
    <property type="entry name" value="RING"/>
    <property type="match status" value="1"/>
</dbReference>
<dbReference type="CDD" id="cd05819">
    <property type="entry name" value="NHL"/>
    <property type="match status" value="1"/>
</dbReference>
<evidence type="ECO:0000256" key="1">
    <source>
        <dbReference type="ARBA" id="ARBA00022723"/>
    </source>
</evidence>
<feature type="coiled-coil region" evidence="7">
    <location>
        <begin position="236"/>
        <end position="270"/>
    </location>
</feature>
<gene>
    <name evidence="10" type="ORF">JYU34_014406</name>
</gene>
<proteinExistence type="predicted"/>
<dbReference type="Pfam" id="PF00097">
    <property type="entry name" value="zf-C3HC4"/>
    <property type="match status" value="1"/>
</dbReference>
<evidence type="ECO:0000259" key="9">
    <source>
        <dbReference type="PROSITE" id="PS50089"/>
    </source>
</evidence>
<keyword evidence="3 5" id="KW-0863">Zinc-finger</keyword>
<dbReference type="InterPro" id="IPR017907">
    <property type="entry name" value="Znf_RING_CS"/>
</dbReference>
<feature type="repeat" description="NHL" evidence="6">
    <location>
        <begin position="491"/>
        <end position="535"/>
    </location>
</feature>
<dbReference type="SUPFAM" id="SSF57850">
    <property type="entry name" value="RING/U-box"/>
    <property type="match status" value="1"/>
</dbReference>
<dbReference type="Pfam" id="PF01436">
    <property type="entry name" value="NHL"/>
    <property type="match status" value="1"/>
</dbReference>
<dbReference type="PANTHER" id="PTHR24104">
    <property type="entry name" value="E3 UBIQUITIN-PROTEIN LIGASE NHLRC1-RELATED"/>
    <property type="match status" value="1"/>
</dbReference>
<evidence type="ECO:0000256" key="4">
    <source>
        <dbReference type="ARBA" id="ARBA00022833"/>
    </source>
</evidence>
<dbReference type="SUPFAM" id="SSF101898">
    <property type="entry name" value="NHL repeat"/>
    <property type="match status" value="1"/>
</dbReference>
<evidence type="ECO:0000256" key="8">
    <source>
        <dbReference type="SAM" id="MobiDB-lite"/>
    </source>
</evidence>
<organism evidence="10 11">
    <name type="scientific">Plutella xylostella</name>
    <name type="common">Diamondback moth</name>
    <name type="synonym">Plutella maculipennis</name>
    <dbReference type="NCBI Taxonomy" id="51655"/>
    <lineage>
        <taxon>Eukaryota</taxon>
        <taxon>Metazoa</taxon>
        <taxon>Ecdysozoa</taxon>
        <taxon>Arthropoda</taxon>
        <taxon>Hexapoda</taxon>
        <taxon>Insecta</taxon>
        <taxon>Pterygota</taxon>
        <taxon>Neoptera</taxon>
        <taxon>Endopterygota</taxon>
        <taxon>Lepidoptera</taxon>
        <taxon>Glossata</taxon>
        <taxon>Ditrysia</taxon>
        <taxon>Yponomeutoidea</taxon>
        <taxon>Plutellidae</taxon>
        <taxon>Plutella</taxon>
    </lineage>
</organism>
<sequence length="688" mass="75886">MAEKASKNRGLFISLKRWGSQSKVGPASPGPASPGPASLGPASLGPASPSPGVVNRTMITVTRPSQSGPPSPKEFSATGIEELIQCSLCLEDLHNPKMLPCQHTFCFACLTVYSSDLHVFDCPTCRTRIQVTSPSFIDSLPSNLYIDSLLNLVKNRGADSQQGKRNIAKTEPTLPGHGVQSLQSVQLFAGGVPCSQCKTVCDSPDVTSCQHCKQKFCRLCWSQHMEDIQTQVASILKQLDTAASRLDHKIEDYKDRCEHLTEQINLAADEKINEILESKDKLLKEAATLTKTGDINALALKISLNEARVVAKKAMNSDDGVKDADKVFTFINLHQNTLQLLSDISKWDSERFIIFNKENFSIEVDAATPLYAESDEPLPTDNKTKNPLENENSLMVHYRSRNFIPHFTWRKTSRPGGVGVDPWNNYLYICGMDTHSVLVIECSHAKIVARLSSEEMLCPVHVAFMKSLGEVYVTDKWKHCIHVFSKEGSYLRTVGSKGSRAGMFRSPEGVATDERNGLLYVVDTGNDRVQVMQPDGKVVDLLGVVTKNQVTTSYTGWQAKEVTCTELNAPTDVALTHDRVIILDSGNRRVKVYNKKDKQKILEFGSLGQRKGQFRQPEVLTVDALGFIFVGDSGNSRVQVFKPNGQLVRVFGGYGAEPGKFGWISGIHVTPQLDVIISDTKNHSVNFI</sequence>
<keyword evidence="7" id="KW-0175">Coiled coil</keyword>
<keyword evidence="11" id="KW-1185">Reference proteome</keyword>
<dbReference type="Gene3D" id="3.30.40.10">
    <property type="entry name" value="Zinc/RING finger domain, C3HC4 (zinc finger)"/>
    <property type="match status" value="1"/>
</dbReference>
<evidence type="ECO:0000256" key="3">
    <source>
        <dbReference type="ARBA" id="ARBA00022771"/>
    </source>
</evidence>
<feature type="compositionally biased region" description="Low complexity" evidence="8">
    <location>
        <begin position="35"/>
        <end position="52"/>
    </location>
</feature>
<dbReference type="Pfam" id="PF17170">
    <property type="entry name" value="DUF5128"/>
    <property type="match status" value="1"/>
</dbReference>
<feature type="region of interest" description="Disordered" evidence="8">
    <location>
        <begin position="20"/>
        <end position="54"/>
    </location>
</feature>
<feature type="repeat" description="NHL" evidence="6">
    <location>
        <begin position="458"/>
        <end position="487"/>
    </location>
</feature>
<dbReference type="PROSITE" id="PS50089">
    <property type="entry name" value="ZF_RING_2"/>
    <property type="match status" value="1"/>
</dbReference>
<dbReference type="EMBL" id="JAHIBW010000019">
    <property type="protein sequence ID" value="KAG7301449.1"/>
    <property type="molecule type" value="Genomic_DNA"/>
</dbReference>
<keyword evidence="2" id="KW-0677">Repeat</keyword>
<reference evidence="10 11" key="1">
    <citation type="submission" date="2021-06" db="EMBL/GenBank/DDBJ databases">
        <title>A haploid diamondback moth (Plutella xylostella L.) genome assembly resolves 31 chromosomes and identifies a diamide resistance mutation.</title>
        <authorList>
            <person name="Ward C.M."/>
            <person name="Perry K.D."/>
            <person name="Baker G."/>
            <person name="Powis K."/>
            <person name="Heckel D.G."/>
            <person name="Baxter S.W."/>
        </authorList>
    </citation>
    <scope>NUCLEOTIDE SEQUENCE [LARGE SCALE GENOMIC DNA]</scope>
    <source>
        <strain evidence="10 11">LV</strain>
        <tissue evidence="10">Single pupa</tissue>
    </source>
</reference>